<dbReference type="Proteomes" id="UP000015105">
    <property type="component" value="Chromosome 2D"/>
</dbReference>
<sequence length="58" mass="6381">PPPPQLVLLYTGAEEEMLVLFETPAGFALFKVLDEGKLSSVEDLWKDFASSDKARKVG</sequence>
<dbReference type="InterPro" id="IPR012974">
    <property type="entry name" value="NOP58/56_N"/>
</dbReference>
<dbReference type="AlphaFoldDB" id="A0A453ARU7"/>
<reference evidence="2" key="3">
    <citation type="journal article" date="2017" name="Nature">
        <title>Genome sequence of the progenitor of the wheat D genome Aegilops tauschii.</title>
        <authorList>
            <person name="Luo M.C."/>
            <person name="Gu Y.Q."/>
            <person name="Puiu D."/>
            <person name="Wang H."/>
            <person name="Twardziok S.O."/>
            <person name="Deal K.R."/>
            <person name="Huo N."/>
            <person name="Zhu T."/>
            <person name="Wang L."/>
            <person name="Wang Y."/>
            <person name="McGuire P.E."/>
            <person name="Liu S."/>
            <person name="Long H."/>
            <person name="Ramasamy R.K."/>
            <person name="Rodriguez J.C."/>
            <person name="Van S.L."/>
            <person name="Yuan L."/>
            <person name="Wang Z."/>
            <person name="Xia Z."/>
            <person name="Xiao L."/>
            <person name="Anderson O.D."/>
            <person name="Ouyang S."/>
            <person name="Liang Y."/>
            <person name="Zimin A.V."/>
            <person name="Pertea G."/>
            <person name="Qi P."/>
            <person name="Bennetzen J.L."/>
            <person name="Dai X."/>
            <person name="Dawson M.W."/>
            <person name="Muller H.G."/>
            <person name="Kugler K."/>
            <person name="Rivarola-Duarte L."/>
            <person name="Spannagl M."/>
            <person name="Mayer K.F.X."/>
            <person name="Lu F.H."/>
            <person name="Bevan M.W."/>
            <person name="Leroy P."/>
            <person name="Li P."/>
            <person name="You F.M."/>
            <person name="Sun Q."/>
            <person name="Liu Z."/>
            <person name="Lyons E."/>
            <person name="Wicker T."/>
            <person name="Salzberg S.L."/>
            <person name="Devos K.M."/>
            <person name="Dvorak J."/>
        </authorList>
    </citation>
    <scope>NUCLEOTIDE SEQUENCE [LARGE SCALE GENOMIC DNA]</scope>
    <source>
        <strain evidence="2">cv. AL8/78</strain>
    </source>
</reference>
<dbReference type="Pfam" id="PF08156">
    <property type="entry name" value="NOP5NT"/>
    <property type="match status" value="1"/>
</dbReference>
<protein>
    <recommendedName>
        <fullName evidence="1">Nucleolar protein 58/56 N-terminal domain-containing protein</fullName>
    </recommendedName>
</protein>
<accession>A0A453ARU7</accession>
<dbReference type="EnsemblPlants" id="AET2Gv20238000.7">
    <property type="protein sequence ID" value="AET2Gv20238000.7"/>
    <property type="gene ID" value="AET2Gv20238000"/>
</dbReference>
<reference evidence="2" key="5">
    <citation type="journal article" date="2021" name="G3 (Bethesda)">
        <title>Aegilops tauschii genome assembly Aet v5.0 features greater sequence contiguity and improved annotation.</title>
        <authorList>
            <person name="Wang L."/>
            <person name="Zhu T."/>
            <person name="Rodriguez J.C."/>
            <person name="Deal K.R."/>
            <person name="Dubcovsky J."/>
            <person name="McGuire P.E."/>
            <person name="Lux T."/>
            <person name="Spannagl M."/>
            <person name="Mayer K.F.X."/>
            <person name="Baldrich P."/>
            <person name="Meyers B.C."/>
            <person name="Huo N."/>
            <person name="Gu Y.Q."/>
            <person name="Zhou H."/>
            <person name="Devos K.M."/>
            <person name="Bennetzen J.L."/>
            <person name="Unver T."/>
            <person name="Budak H."/>
            <person name="Gulick P.J."/>
            <person name="Galiba G."/>
            <person name="Kalapos B."/>
            <person name="Nelson D.R."/>
            <person name="Li P."/>
            <person name="You F.M."/>
            <person name="Luo M.C."/>
            <person name="Dvorak J."/>
        </authorList>
    </citation>
    <scope>NUCLEOTIDE SEQUENCE [LARGE SCALE GENOMIC DNA]</scope>
    <source>
        <strain evidence="2">cv. AL8/78</strain>
    </source>
</reference>
<name>A0A453ARU7_AEGTS</name>
<feature type="domain" description="Nucleolar protein 58/56 N-terminal" evidence="1">
    <location>
        <begin position="18"/>
        <end position="56"/>
    </location>
</feature>
<evidence type="ECO:0000313" key="2">
    <source>
        <dbReference type="EnsemblPlants" id="AET2Gv20238000.7"/>
    </source>
</evidence>
<reference evidence="3" key="2">
    <citation type="journal article" date="2017" name="Nat. Plants">
        <title>The Aegilops tauschii genome reveals multiple impacts of transposons.</title>
        <authorList>
            <person name="Zhao G."/>
            <person name="Zou C."/>
            <person name="Li K."/>
            <person name="Wang K."/>
            <person name="Li T."/>
            <person name="Gao L."/>
            <person name="Zhang X."/>
            <person name="Wang H."/>
            <person name="Yang Z."/>
            <person name="Liu X."/>
            <person name="Jiang W."/>
            <person name="Mao L."/>
            <person name="Kong X."/>
            <person name="Jiao Y."/>
            <person name="Jia J."/>
        </authorList>
    </citation>
    <scope>NUCLEOTIDE SEQUENCE [LARGE SCALE GENOMIC DNA]</scope>
    <source>
        <strain evidence="3">cv. AL8/78</strain>
    </source>
</reference>
<keyword evidence="3" id="KW-1185">Reference proteome</keyword>
<reference evidence="3" key="1">
    <citation type="journal article" date="2014" name="Science">
        <title>Ancient hybridizations among the ancestral genomes of bread wheat.</title>
        <authorList>
            <consortium name="International Wheat Genome Sequencing Consortium,"/>
            <person name="Marcussen T."/>
            <person name="Sandve S.R."/>
            <person name="Heier L."/>
            <person name="Spannagl M."/>
            <person name="Pfeifer M."/>
            <person name="Jakobsen K.S."/>
            <person name="Wulff B.B."/>
            <person name="Steuernagel B."/>
            <person name="Mayer K.F."/>
            <person name="Olsen O.A."/>
        </authorList>
    </citation>
    <scope>NUCLEOTIDE SEQUENCE [LARGE SCALE GENOMIC DNA]</scope>
    <source>
        <strain evidence="3">cv. AL8/78</strain>
    </source>
</reference>
<evidence type="ECO:0000313" key="3">
    <source>
        <dbReference type="Proteomes" id="UP000015105"/>
    </source>
</evidence>
<reference evidence="2" key="4">
    <citation type="submission" date="2019-03" db="UniProtKB">
        <authorList>
            <consortium name="EnsemblPlants"/>
        </authorList>
    </citation>
    <scope>IDENTIFICATION</scope>
</reference>
<proteinExistence type="predicted"/>
<organism evidence="2 3">
    <name type="scientific">Aegilops tauschii subsp. strangulata</name>
    <name type="common">Goatgrass</name>
    <dbReference type="NCBI Taxonomy" id="200361"/>
    <lineage>
        <taxon>Eukaryota</taxon>
        <taxon>Viridiplantae</taxon>
        <taxon>Streptophyta</taxon>
        <taxon>Embryophyta</taxon>
        <taxon>Tracheophyta</taxon>
        <taxon>Spermatophyta</taxon>
        <taxon>Magnoliopsida</taxon>
        <taxon>Liliopsida</taxon>
        <taxon>Poales</taxon>
        <taxon>Poaceae</taxon>
        <taxon>BOP clade</taxon>
        <taxon>Pooideae</taxon>
        <taxon>Triticodae</taxon>
        <taxon>Triticeae</taxon>
        <taxon>Triticinae</taxon>
        <taxon>Aegilops</taxon>
    </lineage>
</organism>
<dbReference type="Gramene" id="AET2Gv20238000.7">
    <property type="protein sequence ID" value="AET2Gv20238000.7"/>
    <property type="gene ID" value="AET2Gv20238000"/>
</dbReference>
<evidence type="ECO:0000259" key="1">
    <source>
        <dbReference type="Pfam" id="PF08156"/>
    </source>
</evidence>